<dbReference type="SFLD" id="SFLDG01139">
    <property type="entry name" value="C2.A:_Pyridoxal_Phosphate_Phos"/>
    <property type="match status" value="1"/>
</dbReference>
<dbReference type="Gene3D" id="3.40.50.1000">
    <property type="entry name" value="HAD superfamily/HAD-like"/>
    <property type="match status" value="2"/>
</dbReference>
<dbReference type="InterPro" id="IPR006357">
    <property type="entry name" value="HAD-SF_hydro_IIA"/>
</dbReference>
<protein>
    <submittedName>
        <fullName evidence="8">NagD protein</fullName>
    </submittedName>
</protein>
<dbReference type="Proteomes" id="UP000184207">
    <property type="component" value="Unassembled WGS sequence"/>
</dbReference>
<evidence type="ECO:0000256" key="1">
    <source>
        <dbReference type="ARBA" id="ARBA00006696"/>
    </source>
</evidence>
<evidence type="ECO:0000256" key="5">
    <source>
        <dbReference type="PIRSR" id="PIRSR000915-1"/>
    </source>
</evidence>
<feature type="binding site" evidence="7">
    <location>
        <position position="34"/>
    </location>
    <ligand>
        <name>Mg(2+)</name>
        <dbReference type="ChEBI" id="CHEBI:18420"/>
    </ligand>
</feature>
<dbReference type="Pfam" id="PF13344">
    <property type="entry name" value="Hydrolase_6"/>
    <property type="match status" value="1"/>
</dbReference>
<keyword evidence="3" id="KW-0378">Hydrolase</keyword>
<evidence type="ECO:0000256" key="3">
    <source>
        <dbReference type="ARBA" id="ARBA00022801"/>
    </source>
</evidence>
<dbReference type="OrthoDB" id="9810449at2"/>
<dbReference type="GO" id="GO:0005737">
    <property type="term" value="C:cytoplasm"/>
    <property type="evidence" value="ECO:0007669"/>
    <property type="project" value="TreeGrafter"/>
</dbReference>
<name>A0A1M7SD16_FERGO</name>
<dbReference type="GO" id="GO:0046872">
    <property type="term" value="F:metal ion binding"/>
    <property type="evidence" value="ECO:0007669"/>
    <property type="project" value="UniProtKB-KW"/>
</dbReference>
<dbReference type="STRING" id="1121883.SAMN02745226_00766"/>
<reference evidence="9" key="1">
    <citation type="submission" date="2016-12" db="EMBL/GenBank/DDBJ databases">
        <authorList>
            <person name="Varghese N."/>
            <person name="Submissions S."/>
        </authorList>
    </citation>
    <scope>NUCLEOTIDE SEQUENCE [LARGE SCALE GENOMIC DNA]</scope>
    <source>
        <strain evidence="9">DSM 13020</strain>
    </source>
</reference>
<accession>A0A1M7SD16</accession>
<feature type="active site" description="Proton donor" evidence="5">
    <location>
        <position position="34"/>
    </location>
</feature>
<dbReference type="SFLD" id="SFLDS00003">
    <property type="entry name" value="Haloacid_Dehalogenase"/>
    <property type="match status" value="1"/>
</dbReference>
<evidence type="ECO:0000313" key="8">
    <source>
        <dbReference type="EMBL" id="SHN56397.1"/>
    </source>
</evidence>
<dbReference type="PANTHER" id="PTHR19288:SF46">
    <property type="entry name" value="HALOACID DEHALOGENASE-LIKE HYDROLASE DOMAIN-CONTAINING PROTEIN 2"/>
    <property type="match status" value="1"/>
</dbReference>
<dbReference type="SUPFAM" id="SSF56784">
    <property type="entry name" value="HAD-like"/>
    <property type="match status" value="1"/>
</dbReference>
<organism evidence="8 9">
    <name type="scientific">Fervidobacterium gondwanense DSM 13020</name>
    <dbReference type="NCBI Taxonomy" id="1121883"/>
    <lineage>
        <taxon>Bacteria</taxon>
        <taxon>Thermotogati</taxon>
        <taxon>Thermotogota</taxon>
        <taxon>Thermotogae</taxon>
        <taxon>Thermotogales</taxon>
        <taxon>Fervidobacteriaceae</taxon>
        <taxon>Fervidobacterium</taxon>
    </lineage>
</organism>
<dbReference type="NCBIfam" id="TIGR01460">
    <property type="entry name" value="HAD-SF-IIA"/>
    <property type="match status" value="1"/>
</dbReference>
<dbReference type="EMBL" id="FRDJ01000003">
    <property type="protein sequence ID" value="SHN56397.1"/>
    <property type="molecule type" value="Genomic_DNA"/>
</dbReference>
<feature type="active site" description="Nucleophile" evidence="5">
    <location>
        <position position="32"/>
    </location>
</feature>
<evidence type="ECO:0000256" key="4">
    <source>
        <dbReference type="ARBA" id="ARBA00022842"/>
    </source>
</evidence>
<dbReference type="FunFam" id="3.40.50.1000:FF:000053">
    <property type="entry name" value="TIGR01457 family HAD hydrolase"/>
    <property type="match status" value="1"/>
</dbReference>
<dbReference type="GO" id="GO:0016791">
    <property type="term" value="F:phosphatase activity"/>
    <property type="evidence" value="ECO:0007669"/>
    <property type="project" value="TreeGrafter"/>
</dbReference>
<keyword evidence="4 7" id="KW-0460">Magnesium</keyword>
<proteinExistence type="inferred from homology"/>
<sequence>MNNSSKIEQFSYFEISENAKERIGKCQLFILDIDGTFYISGKLFDGSKRFYEAIKRQSRKMVFLTNNSNRTLESYVEEFKDMGIEISKEQIVTAGVATAQYLYDEFGSKKVYVVGTEDIKLEFQNAGHQVVEDNPEIVVVTFDKTLTYEKLKKATQFISKGALFVVTNPDLNCPSDEGPLPDAGAIASLIRKASGMYPNIVFGKPEPKLIEMVMKHNNVTKEETCMVGDRLYTDILAGLQAGTLTCLVLTGEATLEQAEKNPIKPHLVAKDIGTLADIINGVI</sequence>
<dbReference type="RefSeq" id="WP_084634348.1">
    <property type="nucleotide sequence ID" value="NZ_FRDJ01000003.1"/>
</dbReference>
<dbReference type="SFLD" id="SFLDG01129">
    <property type="entry name" value="C1.5:_HAD__Beta-PGM__Phosphata"/>
    <property type="match status" value="1"/>
</dbReference>
<gene>
    <name evidence="8" type="ORF">SAMN02745226_00766</name>
</gene>
<dbReference type="Pfam" id="PF13242">
    <property type="entry name" value="Hydrolase_like"/>
    <property type="match status" value="1"/>
</dbReference>
<evidence type="ECO:0000256" key="2">
    <source>
        <dbReference type="ARBA" id="ARBA00022723"/>
    </source>
</evidence>
<feature type="binding site" evidence="7">
    <location>
        <position position="229"/>
    </location>
    <ligand>
        <name>Mg(2+)</name>
        <dbReference type="ChEBI" id="CHEBI:18420"/>
    </ligand>
</feature>
<feature type="binding site" evidence="6">
    <location>
        <position position="204"/>
    </location>
    <ligand>
        <name>substrate</name>
    </ligand>
</feature>
<dbReference type="AlphaFoldDB" id="A0A1M7SD16"/>
<dbReference type="PANTHER" id="PTHR19288">
    <property type="entry name" value="4-NITROPHENYLPHOSPHATASE-RELATED"/>
    <property type="match status" value="1"/>
</dbReference>
<evidence type="ECO:0000256" key="7">
    <source>
        <dbReference type="PIRSR" id="PIRSR000915-3"/>
    </source>
</evidence>
<evidence type="ECO:0000256" key="6">
    <source>
        <dbReference type="PIRSR" id="PIRSR000915-2"/>
    </source>
</evidence>
<evidence type="ECO:0000313" key="9">
    <source>
        <dbReference type="Proteomes" id="UP000184207"/>
    </source>
</evidence>
<comment type="cofactor">
    <cofactor evidence="7">
        <name>Mg(2+)</name>
        <dbReference type="ChEBI" id="CHEBI:18420"/>
    </cofactor>
    <text evidence="7">Divalent metal ions. Mg(2+) is the most effective.</text>
</comment>
<keyword evidence="9" id="KW-1185">Reference proteome</keyword>
<keyword evidence="2 7" id="KW-0479">Metal-binding</keyword>
<comment type="similarity">
    <text evidence="1">Belongs to the HAD-like hydrolase superfamily. NagD family.</text>
</comment>
<dbReference type="InterPro" id="IPR036412">
    <property type="entry name" value="HAD-like_sf"/>
</dbReference>
<dbReference type="PIRSF" id="PIRSF000915">
    <property type="entry name" value="PGP-type_phosphatase"/>
    <property type="match status" value="1"/>
</dbReference>
<dbReference type="InterPro" id="IPR023214">
    <property type="entry name" value="HAD_sf"/>
</dbReference>
<feature type="binding site" evidence="7">
    <location>
        <position position="32"/>
    </location>
    <ligand>
        <name>Mg(2+)</name>
        <dbReference type="ChEBI" id="CHEBI:18420"/>
    </ligand>
</feature>